<keyword evidence="2" id="KW-1003">Cell membrane</keyword>
<organism evidence="9 10">
    <name type="scientific">Rhizobium grahamii</name>
    <dbReference type="NCBI Taxonomy" id="1120045"/>
    <lineage>
        <taxon>Bacteria</taxon>
        <taxon>Pseudomonadati</taxon>
        <taxon>Pseudomonadota</taxon>
        <taxon>Alphaproteobacteria</taxon>
        <taxon>Hyphomicrobiales</taxon>
        <taxon>Rhizobiaceae</taxon>
        <taxon>Rhizobium/Agrobacterium group</taxon>
        <taxon>Rhizobium</taxon>
    </lineage>
</organism>
<dbReference type="Pfam" id="PF01694">
    <property type="entry name" value="Rhomboid"/>
    <property type="match status" value="1"/>
</dbReference>
<evidence type="ECO:0000313" key="9">
    <source>
        <dbReference type="EMBL" id="RDJ13035.1"/>
    </source>
</evidence>
<feature type="transmembrane region" description="Helical" evidence="7">
    <location>
        <begin position="190"/>
        <end position="211"/>
    </location>
</feature>
<evidence type="ECO:0000256" key="4">
    <source>
        <dbReference type="ARBA" id="ARBA00022692"/>
    </source>
</evidence>
<dbReference type="SUPFAM" id="SSF144091">
    <property type="entry name" value="Rhomboid-like"/>
    <property type="match status" value="1"/>
</dbReference>
<keyword evidence="9" id="KW-0378">Hydrolase</keyword>
<evidence type="ECO:0000256" key="3">
    <source>
        <dbReference type="ARBA" id="ARBA00022519"/>
    </source>
</evidence>
<dbReference type="InterPro" id="IPR035952">
    <property type="entry name" value="Rhomboid-like_sf"/>
</dbReference>
<keyword evidence="6 7" id="KW-0472">Membrane</keyword>
<comment type="caution">
    <text evidence="9">The sequence shown here is derived from an EMBL/GenBank/DDBJ whole genome shotgun (WGS) entry which is preliminary data.</text>
</comment>
<dbReference type="Gene3D" id="1.20.1540.10">
    <property type="entry name" value="Rhomboid-like"/>
    <property type="match status" value="1"/>
</dbReference>
<keyword evidence="5 7" id="KW-1133">Transmembrane helix</keyword>
<name>A0A370KS89_9HYPH</name>
<dbReference type="OrthoDB" id="9797190at2"/>
<feature type="domain" description="Peptidase S54 rhomboid" evidence="8">
    <location>
        <begin position="79"/>
        <end position="233"/>
    </location>
</feature>
<feature type="transmembrane region" description="Helical" evidence="7">
    <location>
        <begin position="142"/>
        <end position="163"/>
    </location>
</feature>
<protein>
    <submittedName>
        <fullName evidence="9">Rhomboid family intramembrane serine protease</fullName>
    </submittedName>
</protein>
<evidence type="ECO:0000313" key="10">
    <source>
        <dbReference type="Proteomes" id="UP000254939"/>
    </source>
</evidence>
<accession>A0A370KS89</accession>
<keyword evidence="3" id="KW-0997">Cell inner membrane</keyword>
<keyword evidence="9" id="KW-0645">Protease</keyword>
<evidence type="ECO:0000256" key="5">
    <source>
        <dbReference type="ARBA" id="ARBA00022989"/>
    </source>
</evidence>
<proteinExistence type="predicted"/>
<dbReference type="GO" id="GO:0006508">
    <property type="term" value="P:proteolysis"/>
    <property type="evidence" value="ECO:0007669"/>
    <property type="project" value="UniProtKB-KW"/>
</dbReference>
<keyword evidence="4 7" id="KW-0812">Transmembrane</keyword>
<feature type="transmembrane region" description="Helical" evidence="7">
    <location>
        <begin position="217"/>
        <end position="237"/>
    </location>
</feature>
<evidence type="ECO:0000259" key="8">
    <source>
        <dbReference type="Pfam" id="PF01694"/>
    </source>
</evidence>
<dbReference type="AlphaFoldDB" id="A0A370KS89"/>
<feature type="transmembrane region" description="Helical" evidence="7">
    <location>
        <begin position="23"/>
        <end position="43"/>
    </location>
</feature>
<dbReference type="RefSeq" id="WP_114712737.1">
    <property type="nucleotide sequence ID" value="NZ_KZ857259.1"/>
</dbReference>
<feature type="transmembrane region" description="Helical" evidence="7">
    <location>
        <begin position="116"/>
        <end position="136"/>
    </location>
</feature>
<dbReference type="Proteomes" id="UP000254939">
    <property type="component" value="Unassembled WGS sequence"/>
</dbReference>
<sequence>MNEHSVGPQAAMEPPATPPPSPIFNLPGAVLAALALLGLIYAVQSLLLSGGALDWLFFNFGFIPLRYITPLSEQGPQLFWTPITYSLLHGSIEHIVFNGLWLMAFGTPVARRIGTFRFIVFWVLSAIASAALHAVLNWGAATLLIGASGVVSGLMGAACRFAFPPERRIARPAHLNTRLSIRDAFRSRTVVAFILFWFVGNLLIAVGVPLIGDGSQAIAWDAHIGGFIFGFALFGLFDREPPEEPTISETSDILQS</sequence>
<reference evidence="9 10" key="1">
    <citation type="submission" date="2017-03" db="EMBL/GenBank/DDBJ databases">
        <title>Genome analysis of Rhizobial strains effectives or ineffectives for nitrogen fixation isolated from bean seeds.</title>
        <authorList>
            <person name="Peralta H."/>
            <person name="Aguilar-Vera A."/>
            <person name="Mora Y."/>
            <person name="Vargas-Lagunas C."/>
            <person name="Girard L."/>
            <person name="Mora J."/>
        </authorList>
    </citation>
    <scope>NUCLEOTIDE SEQUENCE [LARGE SCALE GENOMIC DNA]</scope>
    <source>
        <strain evidence="9 10">CCGM3</strain>
    </source>
</reference>
<dbReference type="EMBL" id="NAAC01000009">
    <property type="protein sequence ID" value="RDJ13035.1"/>
    <property type="molecule type" value="Genomic_DNA"/>
</dbReference>
<evidence type="ECO:0000256" key="2">
    <source>
        <dbReference type="ARBA" id="ARBA00022475"/>
    </source>
</evidence>
<feature type="transmembrane region" description="Helical" evidence="7">
    <location>
        <begin position="83"/>
        <end position="104"/>
    </location>
</feature>
<dbReference type="InterPro" id="IPR022764">
    <property type="entry name" value="Peptidase_S54_rhomboid_dom"/>
</dbReference>
<gene>
    <name evidence="9" type="ORF">B5K06_09785</name>
</gene>
<evidence type="ECO:0000256" key="7">
    <source>
        <dbReference type="SAM" id="Phobius"/>
    </source>
</evidence>
<evidence type="ECO:0000256" key="6">
    <source>
        <dbReference type="ARBA" id="ARBA00023136"/>
    </source>
</evidence>
<feature type="transmembrane region" description="Helical" evidence="7">
    <location>
        <begin position="55"/>
        <end position="71"/>
    </location>
</feature>
<evidence type="ECO:0000256" key="1">
    <source>
        <dbReference type="ARBA" id="ARBA00004141"/>
    </source>
</evidence>
<dbReference type="GO" id="GO:0004252">
    <property type="term" value="F:serine-type endopeptidase activity"/>
    <property type="evidence" value="ECO:0007669"/>
    <property type="project" value="InterPro"/>
</dbReference>
<comment type="subcellular location">
    <subcellularLocation>
        <location evidence="1">Membrane</location>
        <topology evidence="1">Multi-pass membrane protein</topology>
    </subcellularLocation>
</comment>
<dbReference type="PANTHER" id="PTHR43066:SF26">
    <property type="entry name" value="RHOMBOID PROTEASE GLPG"/>
    <property type="match status" value="1"/>
</dbReference>
<dbReference type="GO" id="GO:0016020">
    <property type="term" value="C:membrane"/>
    <property type="evidence" value="ECO:0007669"/>
    <property type="project" value="UniProtKB-SubCell"/>
</dbReference>
<dbReference type="PANTHER" id="PTHR43066">
    <property type="entry name" value="RHOMBOID-RELATED PROTEIN"/>
    <property type="match status" value="1"/>
</dbReference>